<evidence type="ECO:0000313" key="7">
    <source>
        <dbReference type="Proteomes" id="UP000031307"/>
    </source>
</evidence>
<evidence type="ECO:0000256" key="4">
    <source>
        <dbReference type="ARBA" id="ARBA00022694"/>
    </source>
</evidence>
<evidence type="ECO:0000256" key="2">
    <source>
        <dbReference type="ARBA" id="ARBA00022679"/>
    </source>
</evidence>
<sequence>MQFFPPTLVIRHRKENLKKCSLRGLENRPDFSFLSYPIEELPSLDSYVLLTIDAPPLDSSDAQNGLLVLDATWRYAEKMFDWVQQKASIKLRSIPPQCRTAYPRCQTACPFPEQGLASIEAIYIAYTILKRDPSQLLDQYYWKEEFIRKNKSFLDSLRL</sequence>
<dbReference type="InterPro" id="IPR005636">
    <property type="entry name" value="DTW"/>
</dbReference>
<keyword evidence="4" id="KW-0819">tRNA processing</keyword>
<protein>
    <recommendedName>
        <fullName evidence="1">tRNA-uridine aminocarboxypropyltransferase</fullName>
        <ecNumber evidence="1">2.5.1.25</ecNumber>
    </recommendedName>
</protein>
<gene>
    <name evidence="6" type="ORF">DB43_GG00180</name>
</gene>
<dbReference type="GO" id="GO:0008033">
    <property type="term" value="P:tRNA processing"/>
    <property type="evidence" value="ECO:0007669"/>
    <property type="project" value="UniProtKB-KW"/>
</dbReference>
<comment type="caution">
    <text evidence="6">The sequence shown here is derived from an EMBL/GenBank/DDBJ whole genome shotgun (WGS) entry which is preliminary data.</text>
</comment>
<evidence type="ECO:0000256" key="3">
    <source>
        <dbReference type="ARBA" id="ARBA00022691"/>
    </source>
</evidence>
<dbReference type="OMA" id="LLDHYYW"/>
<proteinExistence type="predicted"/>
<organism evidence="6 7">
    <name type="scientific">Parachlamydia acanthamoebae</name>
    <dbReference type="NCBI Taxonomy" id="83552"/>
    <lineage>
        <taxon>Bacteria</taxon>
        <taxon>Pseudomonadati</taxon>
        <taxon>Chlamydiota</taxon>
        <taxon>Chlamydiia</taxon>
        <taxon>Parachlamydiales</taxon>
        <taxon>Parachlamydiaceae</taxon>
        <taxon>Parachlamydia</taxon>
    </lineage>
</organism>
<dbReference type="EC" id="2.5.1.25" evidence="1"/>
<accession>A0A0C1EM09</accession>
<dbReference type="PATRIC" id="fig|83552.4.peg.1402"/>
<dbReference type="EMBL" id="JSAM01000076">
    <property type="protein sequence ID" value="KIA77439.1"/>
    <property type="molecule type" value="Genomic_DNA"/>
</dbReference>
<evidence type="ECO:0000256" key="1">
    <source>
        <dbReference type="ARBA" id="ARBA00012386"/>
    </source>
</evidence>
<name>A0A0C1EM09_9BACT</name>
<dbReference type="GO" id="GO:0016432">
    <property type="term" value="F:tRNA-uridine aminocarboxypropyltransferase activity"/>
    <property type="evidence" value="ECO:0007669"/>
    <property type="project" value="UniProtKB-EC"/>
</dbReference>
<reference evidence="6 7" key="1">
    <citation type="journal article" date="2014" name="Mol. Biol. Evol.">
        <title>Massive expansion of Ubiquitination-related gene families within the Chlamydiae.</title>
        <authorList>
            <person name="Domman D."/>
            <person name="Collingro A."/>
            <person name="Lagkouvardos I."/>
            <person name="Gehre L."/>
            <person name="Weinmaier T."/>
            <person name="Rattei T."/>
            <person name="Subtil A."/>
            <person name="Horn M."/>
        </authorList>
    </citation>
    <scope>NUCLEOTIDE SEQUENCE [LARGE SCALE GENOMIC DNA]</scope>
    <source>
        <strain evidence="6 7">OEW1</strain>
    </source>
</reference>
<keyword evidence="3" id="KW-0949">S-adenosyl-L-methionine</keyword>
<dbReference type="AlphaFoldDB" id="A0A0C1EM09"/>
<feature type="domain" description="DTW" evidence="5">
    <location>
        <begin position="25"/>
        <end position="134"/>
    </location>
</feature>
<dbReference type="RefSeq" id="WP_006340150.1">
    <property type="nucleotide sequence ID" value="NZ_BAWW01000008.1"/>
</dbReference>
<evidence type="ECO:0000313" key="6">
    <source>
        <dbReference type="EMBL" id="KIA77439.1"/>
    </source>
</evidence>
<dbReference type="Pfam" id="PF03942">
    <property type="entry name" value="DTW"/>
    <property type="match status" value="1"/>
</dbReference>
<keyword evidence="2" id="KW-0808">Transferase</keyword>
<evidence type="ECO:0000259" key="5">
    <source>
        <dbReference type="Pfam" id="PF03942"/>
    </source>
</evidence>
<dbReference type="Proteomes" id="UP000031307">
    <property type="component" value="Unassembled WGS sequence"/>
</dbReference>